<dbReference type="AlphaFoldDB" id="A0AAD9TJA2"/>
<dbReference type="EMBL" id="JANJYI010000009">
    <property type="protein sequence ID" value="KAK2637149.1"/>
    <property type="molecule type" value="Genomic_DNA"/>
</dbReference>
<accession>A0AAD9TJA2</accession>
<evidence type="ECO:0000313" key="2">
    <source>
        <dbReference type="EMBL" id="KAK2637149.1"/>
    </source>
</evidence>
<keyword evidence="4" id="KW-1185">Reference proteome</keyword>
<keyword evidence="1" id="KW-1133">Transmembrane helix</keyword>
<reference evidence="2" key="1">
    <citation type="journal article" date="2023" name="Plant J.">
        <title>Genome sequences and population genomics provide insights into the demographic history, inbreeding, and mutation load of two 'living fossil' tree species of Dipteronia.</title>
        <authorList>
            <person name="Feng Y."/>
            <person name="Comes H.P."/>
            <person name="Chen J."/>
            <person name="Zhu S."/>
            <person name="Lu R."/>
            <person name="Zhang X."/>
            <person name="Li P."/>
            <person name="Qiu J."/>
            <person name="Olsen K.M."/>
            <person name="Qiu Y."/>
        </authorList>
    </citation>
    <scope>NUCLEOTIDE SEQUENCE</scope>
    <source>
        <strain evidence="2">KIB01</strain>
    </source>
</reference>
<gene>
    <name evidence="2" type="ORF">Ddye_031941</name>
    <name evidence="3" type="ORF">Ddye_031947</name>
</gene>
<organism evidence="2 4">
    <name type="scientific">Dipteronia dyeriana</name>
    <dbReference type="NCBI Taxonomy" id="168575"/>
    <lineage>
        <taxon>Eukaryota</taxon>
        <taxon>Viridiplantae</taxon>
        <taxon>Streptophyta</taxon>
        <taxon>Embryophyta</taxon>
        <taxon>Tracheophyta</taxon>
        <taxon>Spermatophyta</taxon>
        <taxon>Magnoliopsida</taxon>
        <taxon>eudicotyledons</taxon>
        <taxon>Gunneridae</taxon>
        <taxon>Pentapetalae</taxon>
        <taxon>rosids</taxon>
        <taxon>malvids</taxon>
        <taxon>Sapindales</taxon>
        <taxon>Sapindaceae</taxon>
        <taxon>Hippocastanoideae</taxon>
        <taxon>Acereae</taxon>
        <taxon>Dipteronia</taxon>
    </lineage>
</organism>
<dbReference type="Proteomes" id="UP001280121">
    <property type="component" value="Unassembled WGS sequence"/>
</dbReference>
<dbReference type="SUPFAM" id="SSF57889">
    <property type="entry name" value="Cysteine-rich domain"/>
    <property type="match status" value="1"/>
</dbReference>
<dbReference type="EMBL" id="JANJYI010000009">
    <property type="protein sequence ID" value="KAK2637155.1"/>
    <property type="molecule type" value="Genomic_DNA"/>
</dbReference>
<evidence type="ECO:0000313" key="3">
    <source>
        <dbReference type="EMBL" id="KAK2637155.1"/>
    </source>
</evidence>
<feature type="transmembrane region" description="Helical" evidence="1">
    <location>
        <begin position="105"/>
        <end position="126"/>
    </location>
</feature>
<protein>
    <recommendedName>
        <fullName evidence="5">DC1 domain-containing protein</fullName>
    </recommendedName>
</protein>
<dbReference type="PANTHER" id="PTHR46288:SF27">
    <property type="entry name" value="CYSTEINE_HISTIDINE-RICH C1 DOMAIN FAMILY PROTEIN"/>
    <property type="match status" value="1"/>
</dbReference>
<keyword evidence="1" id="KW-0812">Transmembrane</keyword>
<evidence type="ECO:0000256" key="1">
    <source>
        <dbReference type="SAM" id="Phobius"/>
    </source>
</evidence>
<keyword evidence="1" id="KW-0472">Membrane</keyword>
<sequence>MATAFSQKRSNRPAVKHISHCHALCPFNAKEEDEIICSGCELDLKNSSAFKCTKSECDFFLHKECFQLPREVQHKFHPDHPLKLLFNPPYSEVASLAMPVVILELLLYITVPLASMISMLVVLICLKS</sequence>
<dbReference type="InterPro" id="IPR046349">
    <property type="entry name" value="C1-like_sf"/>
</dbReference>
<evidence type="ECO:0000313" key="4">
    <source>
        <dbReference type="Proteomes" id="UP001280121"/>
    </source>
</evidence>
<evidence type="ECO:0008006" key="5">
    <source>
        <dbReference type="Google" id="ProtNLM"/>
    </source>
</evidence>
<dbReference type="PANTHER" id="PTHR46288">
    <property type="entry name" value="PHORBOL-ESTER/DAG-TYPE DOMAIN-CONTAINING PROTEIN"/>
    <property type="match status" value="1"/>
</dbReference>
<proteinExistence type="predicted"/>
<name>A0AAD9TJA2_9ROSI</name>
<comment type="caution">
    <text evidence="2">The sequence shown here is derived from an EMBL/GenBank/DDBJ whole genome shotgun (WGS) entry which is preliminary data.</text>
</comment>